<proteinExistence type="predicted"/>
<evidence type="ECO:0000313" key="2">
    <source>
        <dbReference type="Proteomes" id="UP000198727"/>
    </source>
</evidence>
<protein>
    <submittedName>
        <fullName evidence="1">Uncharacterized protein</fullName>
    </submittedName>
</protein>
<keyword evidence="2" id="KW-1185">Reference proteome</keyword>
<dbReference type="OrthoDB" id="4113789at2"/>
<reference evidence="2" key="1">
    <citation type="submission" date="2016-10" db="EMBL/GenBank/DDBJ databases">
        <authorList>
            <person name="Varghese N."/>
            <person name="Submissions S."/>
        </authorList>
    </citation>
    <scope>NUCLEOTIDE SEQUENCE [LARGE SCALE GENOMIC DNA]</scope>
    <source>
        <strain evidence="2">CGMCC 4.5579</strain>
    </source>
</reference>
<dbReference type="STRING" id="587909.SAMN05421810_103364"/>
<dbReference type="Proteomes" id="UP000198727">
    <property type="component" value="Unassembled WGS sequence"/>
</dbReference>
<dbReference type="AlphaFoldDB" id="A0A1I5T3F2"/>
<evidence type="ECO:0000313" key="1">
    <source>
        <dbReference type="EMBL" id="SFP77157.1"/>
    </source>
</evidence>
<dbReference type="EMBL" id="FOWW01000003">
    <property type="protein sequence ID" value="SFP77157.1"/>
    <property type="molecule type" value="Genomic_DNA"/>
</dbReference>
<sequence>MSRLAVLDDAARPSGIPLRFTVPEQLREIPLEEEPGQRIRRTYESLATGLRGLSDEQRLRMVLVQELVLGKLLREGAVYVANCVARSEVEPTRLTAGQFSILVKEAKLHGDRPLLAVARGLASPGEPREIVLNEYPAGEALVIGEEVLVELPPMAGGYPVVRRQRVRQAQIVFAFPDRRRVAILAVSTQDLPDWDGYLRILNDLAHSVSFDPPGGSPLSRRLDGLG</sequence>
<name>A0A1I5T3F2_9PSEU</name>
<accession>A0A1I5T3F2</accession>
<gene>
    <name evidence="1" type="ORF">SAMN05421810_103364</name>
</gene>
<dbReference type="RefSeq" id="WP_092530000.1">
    <property type="nucleotide sequence ID" value="NZ_FOWW01000003.1"/>
</dbReference>
<organism evidence="1 2">
    <name type="scientific">Amycolatopsis arida</name>
    <dbReference type="NCBI Taxonomy" id="587909"/>
    <lineage>
        <taxon>Bacteria</taxon>
        <taxon>Bacillati</taxon>
        <taxon>Actinomycetota</taxon>
        <taxon>Actinomycetes</taxon>
        <taxon>Pseudonocardiales</taxon>
        <taxon>Pseudonocardiaceae</taxon>
        <taxon>Amycolatopsis</taxon>
    </lineage>
</organism>